<dbReference type="PANTHER" id="PTHR33164">
    <property type="entry name" value="TRANSCRIPTIONAL REGULATOR, MARR FAMILY"/>
    <property type="match status" value="1"/>
</dbReference>
<dbReference type="InterPro" id="IPR036390">
    <property type="entry name" value="WH_DNA-bd_sf"/>
</dbReference>
<dbReference type="Proteomes" id="UP000297535">
    <property type="component" value="Unassembled WGS sequence"/>
</dbReference>
<feature type="domain" description="HTH marR-type" evidence="5">
    <location>
        <begin position="6"/>
        <end position="139"/>
    </location>
</feature>
<proteinExistence type="predicted"/>
<dbReference type="InterPro" id="IPR036388">
    <property type="entry name" value="WH-like_DNA-bd_sf"/>
</dbReference>
<sequence length="184" mass="19725">MRRDLLQSLTLTLLQAGRVWRRAADEVVTAYGLTEATALPLLLIGRLGGDLRQTALAEALGVEGPSLVRLLDQLCEAGLVTRREDPTDRRAKVLHLTPEGLARAAAIEARFDALREVVFGALDDDDLRAALRVLRVLQADGSKVDKSKDSTVHKGSTVQKGSTVLANTRDEAAPAPRVNGGGRS</sequence>
<keyword evidence="2" id="KW-0238">DNA-binding</keyword>
<evidence type="ECO:0000256" key="3">
    <source>
        <dbReference type="ARBA" id="ARBA00023163"/>
    </source>
</evidence>
<evidence type="ECO:0000313" key="6">
    <source>
        <dbReference type="EMBL" id="TGD99355.1"/>
    </source>
</evidence>
<dbReference type="PRINTS" id="PR00598">
    <property type="entry name" value="HTHMARR"/>
</dbReference>
<feature type="compositionally biased region" description="Polar residues" evidence="4">
    <location>
        <begin position="153"/>
        <end position="166"/>
    </location>
</feature>
<dbReference type="EMBL" id="SRLB01000008">
    <property type="protein sequence ID" value="TGD99355.1"/>
    <property type="molecule type" value="Genomic_DNA"/>
</dbReference>
<evidence type="ECO:0000259" key="5">
    <source>
        <dbReference type="PROSITE" id="PS50995"/>
    </source>
</evidence>
<protein>
    <submittedName>
        <fullName evidence="6">MarR family transcriptional regulator</fullName>
    </submittedName>
</protein>
<dbReference type="PROSITE" id="PS50995">
    <property type="entry name" value="HTH_MARR_2"/>
    <property type="match status" value="1"/>
</dbReference>
<evidence type="ECO:0000256" key="4">
    <source>
        <dbReference type="SAM" id="MobiDB-lite"/>
    </source>
</evidence>
<evidence type="ECO:0000256" key="1">
    <source>
        <dbReference type="ARBA" id="ARBA00023015"/>
    </source>
</evidence>
<evidence type="ECO:0000256" key="2">
    <source>
        <dbReference type="ARBA" id="ARBA00023125"/>
    </source>
</evidence>
<reference evidence="6 7" key="1">
    <citation type="submission" date="2019-04" db="EMBL/GenBank/DDBJ databases">
        <authorList>
            <person name="Feng G."/>
            <person name="Zhu H."/>
        </authorList>
    </citation>
    <scope>NUCLEOTIDE SEQUENCE [LARGE SCALE GENOMIC DNA]</scope>
    <source>
        <strain evidence="6 7">6HR-1</strain>
    </source>
</reference>
<dbReference type="Pfam" id="PF12802">
    <property type="entry name" value="MarR_2"/>
    <property type="match status" value="1"/>
</dbReference>
<dbReference type="PANTHER" id="PTHR33164:SF64">
    <property type="entry name" value="TRANSCRIPTIONAL REGULATOR SLYA"/>
    <property type="match status" value="1"/>
</dbReference>
<organism evidence="6 7">
    <name type="scientific">Methylobacterium nonmethylotrophicum</name>
    <dbReference type="NCBI Taxonomy" id="1141884"/>
    <lineage>
        <taxon>Bacteria</taxon>
        <taxon>Pseudomonadati</taxon>
        <taxon>Pseudomonadota</taxon>
        <taxon>Alphaproteobacteria</taxon>
        <taxon>Hyphomicrobiales</taxon>
        <taxon>Methylobacteriaceae</taxon>
        <taxon>Methylobacterium</taxon>
    </lineage>
</organism>
<comment type="caution">
    <text evidence="6">The sequence shown here is derived from an EMBL/GenBank/DDBJ whole genome shotgun (WGS) entry which is preliminary data.</text>
</comment>
<dbReference type="SUPFAM" id="SSF46785">
    <property type="entry name" value="Winged helix' DNA-binding domain"/>
    <property type="match status" value="1"/>
</dbReference>
<gene>
    <name evidence="6" type="ORF">EU555_12620</name>
</gene>
<name>A0A4Z0NRT8_9HYPH</name>
<feature type="region of interest" description="Disordered" evidence="4">
    <location>
        <begin position="145"/>
        <end position="184"/>
    </location>
</feature>
<dbReference type="OrthoDB" id="7427954at2"/>
<keyword evidence="7" id="KW-1185">Reference proteome</keyword>
<dbReference type="InterPro" id="IPR000835">
    <property type="entry name" value="HTH_MarR-typ"/>
</dbReference>
<dbReference type="Gene3D" id="1.10.10.10">
    <property type="entry name" value="Winged helix-like DNA-binding domain superfamily/Winged helix DNA-binding domain"/>
    <property type="match status" value="1"/>
</dbReference>
<dbReference type="GO" id="GO:0003700">
    <property type="term" value="F:DNA-binding transcription factor activity"/>
    <property type="evidence" value="ECO:0007669"/>
    <property type="project" value="InterPro"/>
</dbReference>
<dbReference type="GO" id="GO:0006950">
    <property type="term" value="P:response to stress"/>
    <property type="evidence" value="ECO:0007669"/>
    <property type="project" value="TreeGrafter"/>
</dbReference>
<dbReference type="GO" id="GO:0003677">
    <property type="term" value="F:DNA binding"/>
    <property type="evidence" value="ECO:0007669"/>
    <property type="project" value="UniProtKB-KW"/>
</dbReference>
<evidence type="ECO:0000313" key="7">
    <source>
        <dbReference type="Proteomes" id="UP000297535"/>
    </source>
</evidence>
<dbReference type="RefSeq" id="WP_135414987.1">
    <property type="nucleotide sequence ID" value="NZ_SRLB01000008.1"/>
</dbReference>
<dbReference type="AlphaFoldDB" id="A0A4Z0NRT8"/>
<dbReference type="InterPro" id="IPR039422">
    <property type="entry name" value="MarR/SlyA-like"/>
</dbReference>
<dbReference type="SMART" id="SM00347">
    <property type="entry name" value="HTH_MARR"/>
    <property type="match status" value="1"/>
</dbReference>
<keyword evidence="1" id="KW-0805">Transcription regulation</keyword>
<accession>A0A4Z0NRT8</accession>
<keyword evidence="3" id="KW-0804">Transcription</keyword>